<dbReference type="EMBL" id="JBDNCH010000002">
    <property type="protein sequence ID" value="MEN9059964.1"/>
    <property type="molecule type" value="Genomic_DNA"/>
</dbReference>
<dbReference type="PANTHER" id="PTHR32309:SF13">
    <property type="entry name" value="FERRIC ENTEROBACTIN TRANSPORT PROTEIN FEPE"/>
    <property type="match status" value="1"/>
</dbReference>
<dbReference type="PANTHER" id="PTHR32309">
    <property type="entry name" value="TYROSINE-PROTEIN KINASE"/>
    <property type="match status" value="1"/>
</dbReference>
<keyword evidence="3" id="KW-0812">Transmembrane</keyword>
<gene>
    <name evidence="4" type="ORF">ABFB10_01900</name>
</gene>
<keyword evidence="3" id="KW-1133">Transmembrane helix</keyword>
<comment type="caution">
    <text evidence="4">The sequence shown here is derived from an EMBL/GenBank/DDBJ whole genome shotgun (WGS) entry which is preliminary data.</text>
</comment>
<feature type="region of interest" description="Disordered" evidence="2">
    <location>
        <begin position="1"/>
        <end position="108"/>
    </location>
</feature>
<sequence>MARTTRRHRRRRQGRPAGPLRHGRGRPPPGTRTAGRRGARGRTRRPPDSATDNAPAGPEGTAQAPAPEATETEQNTAPAAPEASAAKAPAASAASENAPGARTAPAPAAPEAQAFLDAARAGTARTLPPEPRGPRFRLLGALALLPVLLTGLYLGVIATPLYEARSVIAITRPGDAGNSVQAGLLGGEKPVNLQDVFRAATFIKSRALMQDLEAQTGFATEVSGPAVDPLRRLRDIPALSITRHGRFDRYVETSVDVQSGLLTLYVRAPDPDRAIAVSEAVLTSAEAQVARLGQALFDQRRADAALMRESAEAQVREAQARLLTLQMRYQDVDPRQRVENIYARIRGLEEEAYRTRTEIQKAQIAGVGENRQTANLEALALQLDAQIRTEREQLVAPEGTSATPLNTMLAEYDDAALELELAREAVREAIEAEIAANREAALNRSIFQVVVQPDTDDIPAYPRSFGTILTVLIASIGLLAVILSGRGATAGARQP</sequence>
<feature type="compositionally biased region" description="Basic residues" evidence="2">
    <location>
        <begin position="1"/>
        <end position="14"/>
    </location>
</feature>
<evidence type="ECO:0000313" key="4">
    <source>
        <dbReference type="EMBL" id="MEN9059964.1"/>
    </source>
</evidence>
<feature type="compositionally biased region" description="Basic residues" evidence="2">
    <location>
        <begin position="34"/>
        <end position="44"/>
    </location>
</feature>
<feature type="compositionally biased region" description="Low complexity" evidence="2">
    <location>
        <begin position="54"/>
        <end position="108"/>
    </location>
</feature>
<evidence type="ECO:0000256" key="2">
    <source>
        <dbReference type="SAM" id="MobiDB-lite"/>
    </source>
</evidence>
<dbReference type="RefSeq" id="WP_347165101.1">
    <property type="nucleotide sequence ID" value="NZ_JBDNCH010000002.1"/>
</dbReference>
<evidence type="ECO:0000256" key="3">
    <source>
        <dbReference type="SAM" id="Phobius"/>
    </source>
</evidence>
<protein>
    <recommendedName>
        <fullName evidence="6">Capsular polysaccharide transport system permease protein</fullName>
    </recommendedName>
</protein>
<dbReference type="Proteomes" id="UP001428774">
    <property type="component" value="Unassembled WGS sequence"/>
</dbReference>
<dbReference type="GO" id="GO:0005886">
    <property type="term" value="C:plasma membrane"/>
    <property type="evidence" value="ECO:0007669"/>
    <property type="project" value="TreeGrafter"/>
</dbReference>
<keyword evidence="3" id="KW-0472">Membrane</keyword>
<feature type="coiled-coil region" evidence="1">
    <location>
        <begin position="301"/>
        <end position="365"/>
    </location>
</feature>
<dbReference type="AlphaFoldDB" id="A0AAW9S545"/>
<evidence type="ECO:0000256" key="1">
    <source>
        <dbReference type="SAM" id="Coils"/>
    </source>
</evidence>
<proteinExistence type="predicted"/>
<feature type="coiled-coil region" evidence="1">
    <location>
        <begin position="405"/>
        <end position="432"/>
    </location>
</feature>
<keyword evidence="5" id="KW-1185">Reference proteome</keyword>
<name>A0AAW9S545_9RHOB</name>
<organism evidence="4 5">
    <name type="scientific">Ponticoccus litoralis</name>
    <dbReference type="NCBI Taxonomy" id="422297"/>
    <lineage>
        <taxon>Bacteria</taxon>
        <taxon>Pseudomonadati</taxon>
        <taxon>Pseudomonadota</taxon>
        <taxon>Alphaproteobacteria</taxon>
        <taxon>Rhodobacterales</taxon>
        <taxon>Roseobacteraceae</taxon>
        <taxon>Ponticoccus</taxon>
    </lineage>
</organism>
<feature type="transmembrane region" description="Helical" evidence="3">
    <location>
        <begin position="138"/>
        <end position="162"/>
    </location>
</feature>
<dbReference type="GO" id="GO:0004713">
    <property type="term" value="F:protein tyrosine kinase activity"/>
    <property type="evidence" value="ECO:0007669"/>
    <property type="project" value="TreeGrafter"/>
</dbReference>
<evidence type="ECO:0000313" key="5">
    <source>
        <dbReference type="Proteomes" id="UP001428774"/>
    </source>
</evidence>
<feature type="transmembrane region" description="Helical" evidence="3">
    <location>
        <begin position="465"/>
        <end position="485"/>
    </location>
</feature>
<accession>A0AAW9S545</accession>
<evidence type="ECO:0008006" key="6">
    <source>
        <dbReference type="Google" id="ProtNLM"/>
    </source>
</evidence>
<dbReference type="InterPro" id="IPR050445">
    <property type="entry name" value="Bact_polysacc_biosynth/exp"/>
</dbReference>
<reference evidence="4 5" key="1">
    <citation type="submission" date="2024-05" db="EMBL/GenBank/DDBJ databases">
        <title>Genome sequence of Ponticoccus litoralis KCCM 90028.</title>
        <authorList>
            <person name="Kim J.M."/>
            <person name="Lee J.K."/>
            <person name="Choi B.J."/>
            <person name="Bayburt H."/>
            <person name="Baek J.H."/>
            <person name="Jeon C.O."/>
        </authorList>
    </citation>
    <scope>NUCLEOTIDE SEQUENCE [LARGE SCALE GENOMIC DNA]</scope>
    <source>
        <strain evidence="4 5">KCCM 90028</strain>
    </source>
</reference>
<keyword evidence="1" id="KW-0175">Coiled coil</keyword>